<dbReference type="PROSITE" id="PS00086">
    <property type="entry name" value="CYTOCHROME_P450"/>
    <property type="match status" value="1"/>
</dbReference>
<dbReference type="CDD" id="cd11060">
    <property type="entry name" value="CYP57A1-like"/>
    <property type="match status" value="1"/>
</dbReference>
<dbReference type="EMBL" id="JBFXLU010000207">
    <property type="protein sequence ID" value="KAL2835369.1"/>
    <property type="molecule type" value="Genomic_DNA"/>
</dbReference>
<evidence type="ECO:0000313" key="7">
    <source>
        <dbReference type="EMBL" id="KAL2835369.1"/>
    </source>
</evidence>
<reference evidence="7 8" key="1">
    <citation type="submission" date="2024-07" db="EMBL/GenBank/DDBJ databases">
        <title>Section-level genome sequencing and comparative genomics of Aspergillus sections Usti and Cavernicolus.</title>
        <authorList>
            <consortium name="Lawrence Berkeley National Laboratory"/>
            <person name="Nybo J.L."/>
            <person name="Vesth T.C."/>
            <person name="Theobald S."/>
            <person name="Frisvad J.C."/>
            <person name="Larsen T.O."/>
            <person name="Kjaerboelling I."/>
            <person name="Rothschild-Mancinelli K."/>
            <person name="Lyhne E.K."/>
            <person name="Kogle M.E."/>
            <person name="Barry K."/>
            <person name="Clum A."/>
            <person name="Na H."/>
            <person name="Ledsgaard L."/>
            <person name="Lin J."/>
            <person name="Lipzen A."/>
            <person name="Kuo A."/>
            <person name="Riley R."/>
            <person name="Mondo S."/>
            <person name="Labutti K."/>
            <person name="Haridas S."/>
            <person name="Pangalinan J."/>
            <person name="Salamov A.A."/>
            <person name="Simmons B.A."/>
            <person name="Magnuson J.K."/>
            <person name="Chen J."/>
            <person name="Drula E."/>
            <person name="Henrissat B."/>
            <person name="Wiebenga A."/>
            <person name="Lubbers R.J."/>
            <person name="Gomes A.C."/>
            <person name="Makela M.R."/>
            <person name="Stajich J."/>
            <person name="Grigoriev I.V."/>
            <person name="Mortensen U.H."/>
            <person name="De Vries R.P."/>
            <person name="Baker S.E."/>
            <person name="Andersen M.R."/>
        </authorList>
    </citation>
    <scope>NUCLEOTIDE SEQUENCE [LARGE SCALE GENOMIC DNA]</scope>
    <source>
        <strain evidence="7 8">CBS 123904</strain>
    </source>
</reference>
<dbReference type="Pfam" id="PF00067">
    <property type="entry name" value="p450"/>
    <property type="match status" value="1"/>
</dbReference>
<evidence type="ECO:0000256" key="4">
    <source>
        <dbReference type="ARBA" id="ARBA00023002"/>
    </source>
</evidence>
<evidence type="ECO:0000256" key="3">
    <source>
        <dbReference type="ARBA" id="ARBA00022723"/>
    </source>
</evidence>
<proteinExistence type="inferred from homology"/>
<accession>A0ABR4J5U6</accession>
<keyword evidence="6" id="KW-0349">Heme</keyword>
<evidence type="ECO:0000256" key="5">
    <source>
        <dbReference type="ARBA" id="ARBA00023004"/>
    </source>
</evidence>
<dbReference type="Proteomes" id="UP001610446">
    <property type="component" value="Unassembled WGS sequence"/>
</dbReference>
<evidence type="ECO:0000313" key="8">
    <source>
        <dbReference type="Proteomes" id="UP001610446"/>
    </source>
</evidence>
<dbReference type="InterPro" id="IPR002401">
    <property type="entry name" value="Cyt_P450_E_grp-I"/>
</dbReference>
<keyword evidence="6" id="KW-0503">Monooxygenase</keyword>
<dbReference type="InterPro" id="IPR001128">
    <property type="entry name" value="Cyt_P450"/>
</dbReference>
<dbReference type="PANTHER" id="PTHR24305:SF232">
    <property type="entry name" value="P450, PUTATIVE (EUROFUNG)-RELATED"/>
    <property type="match status" value="1"/>
</dbReference>
<keyword evidence="3 6" id="KW-0479">Metal-binding</keyword>
<organism evidence="7 8">
    <name type="scientific">Aspergillus pseudoustus</name>
    <dbReference type="NCBI Taxonomy" id="1810923"/>
    <lineage>
        <taxon>Eukaryota</taxon>
        <taxon>Fungi</taxon>
        <taxon>Dikarya</taxon>
        <taxon>Ascomycota</taxon>
        <taxon>Pezizomycotina</taxon>
        <taxon>Eurotiomycetes</taxon>
        <taxon>Eurotiomycetidae</taxon>
        <taxon>Eurotiales</taxon>
        <taxon>Aspergillaceae</taxon>
        <taxon>Aspergillus</taxon>
        <taxon>Aspergillus subgen. Nidulantes</taxon>
    </lineage>
</organism>
<keyword evidence="8" id="KW-1185">Reference proteome</keyword>
<comment type="similarity">
    <text evidence="2 6">Belongs to the cytochrome P450 family.</text>
</comment>
<evidence type="ECO:0000256" key="2">
    <source>
        <dbReference type="ARBA" id="ARBA00010617"/>
    </source>
</evidence>
<dbReference type="SUPFAM" id="SSF48264">
    <property type="entry name" value="Cytochrome P450"/>
    <property type="match status" value="1"/>
</dbReference>
<sequence>MVYNGNAPSNYRDIHQKYGPIVRVGPNEVSVADYRAIPVIYGVGSKFTKTPFYTLMSPIYQGSIMDSMFSTRDATRHKYLKSSVAQIFSMTNMRNFECYADECTQIFIDAMLDLEGTPVDFSHWLQWYAFDVIGSITFRRRFGFMEKRKDVNNMIAKIDTGLQYVKVLGQLPGGMLGSLQWVLFRLDGAFQRIGMTLLPDTMDRFTKITEEEVDRYENSVATVGVDSQRTDFLAQLREKEKRLGKISQRDMINHLSNNLLAGSDTTAISLRAIFYYVIKNPQVYGKVQNEIDEADRENRLSKFVTYEECLKLPYLQAIMKEAMRLHPGVGFPLERYTPSEGAEICGHTLQGGTNVSISAPVIHYNQEIYGKDADLFRPERWQEAPPEVLKAMDRYFLAFGHGTRTCIGKNISIMEMGKFVPQILRHFRISWASPVPEWQTDAAWFWKQSGLIVRLERRVRA</sequence>
<name>A0ABR4J5U6_9EURO</name>
<keyword evidence="5 6" id="KW-0408">Iron</keyword>
<comment type="caution">
    <text evidence="7">The sequence shown here is derived from an EMBL/GenBank/DDBJ whole genome shotgun (WGS) entry which is preliminary data.</text>
</comment>
<comment type="cofactor">
    <cofactor evidence="1">
        <name>heme</name>
        <dbReference type="ChEBI" id="CHEBI:30413"/>
    </cofactor>
</comment>
<dbReference type="PRINTS" id="PR00463">
    <property type="entry name" value="EP450I"/>
</dbReference>
<dbReference type="Gene3D" id="1.10.630.10">
    <property type="entry name" value="Cytochrome P450"/>
    <property type="match status" value="1"/>
</dbReference>
<dbReference type="PANTHER" id="PTHR24305">
    <property type="entry name" value="CYTOCHROME P450"/>
    <property type="match status" value="1"/>
</dbReference>
<protein>
    <submittedName>
        <fullName evidence="7">Cytochrome P450</fullName>
    </submittedName>
</protein>
<dbReference type="InterPro" id="IPR036396">
    <property type="entry name" value="Cyt_P450_sf"/>
</dbReference>
<evidence type="ECO:0000256" key="6">
    <source>
        <dbReference type="RuleBase" id="RU000461"/>
    </source>
</evidence>
<dbReference type="PRINTS" id="PR00385">
    <property type="entry name" value="P450"/>
</dbReference>
<dbReference type="InterPro" id="IPR017972">
    <property type="entry name" value="Cyt_P450_CS"/>
</dbReference>
<dbReference type="InterPro" id="IPR050121">
    <property type="entry name" value="Cytochrome_P450_monoxygenase"/>
</dbReference>
<evidence type="ECO:0000256" key="1">
    <source>
        <dbReference type="ARBA" id="ARBA00001971"/>
    </source>
</evidence>
<keyword evidence="4 6" id="KW-0560">Oxidoreductase</keyword>
<gene>
    <name evidence="7" type="ORF">BJY01DRAFT_259253</name>
</gene>